<feature type="region of interest" description="Disordered" evidence="4">
    <location>
        <begin position="1"/>
        <end position="23"/>
    </location>
</feature>
<comment type="similarity">
    <text evidence="1">Belongs to the eukaryotic ribosomal protein eS25 family.</text>
</comment>
<sequence>MAKAKAAAPSGGKAAKKKKWSKGKVKDKALHAVTLDKPTYDRILKEVPTFKFISQSILIERLKINGSLARVAIRHLKKENLIKPIVHHSAQLIYSACQVPLLYRRYLNSGFFYQLDLPCAPSFSSSPKSRLGANGCTYTLRRVLRTPLLCLSELNCSLSIAVDGQPETGQILLFGVVLDLLLFGILSTQIYVYYLGFPKDRPLVKCAVAWIYLIGVSQSAVALRDLYLIATSAQCPDTPFRTHPLAQGWWTMVASSTAVAWTAQLYYAFRIYVMAKNVWVAGIITLLSLAQLGSGIVGAYCFAEGTLQSESHVSLFRTSSCVKGFDKLWGPLNVACDVTITIYMTFFLLKQRRKTINRKTHVHVGKVVQLVIETGMATMITYAVLFNMMLDLKVMIGVWYTVPGYAMGKVYSNSMMALLNNRVVIEGGRDTRDPTHASKVRSDFFQDRLPRENVASPGVNSVENVGFHNMS</sequence>
<feature type="transmembrane region" description="Helical" evidence="5">
    <location>
        <begin position="370"/>
        <end position="388"/>
    </location>
</feature>
<keyword evidence="5" id="KW-0812">Transmembrane</keyword>
<dbReference type="GO" id="GO:0005840">
    <property type="term" value="C:ribosome"/>
    <property type="evidence" value="ECO:0007669"/>
    <property type="project" value="UniProtKB-KW"/>
</dbReference>
<dbReference type="FunFam" id="3.30.63.20:FF:000001">
    <property type="entry name" value="40S ribosomal protein S25"/>
    <property type="match status" value="1"/>
</dbReference>
<proteinExistence type="inferred from homology"/>
<evidence type="ECO:0000256" key="1">
    <source>
        <dbReference type="ARBA" id="ARBA00009106"/>
    </source>
</evidence>
<keyword evidence="2" id="KW-0689">Ribosomal protein</keyword>
<feature type="domain" description="DUF6534" evidence="6">
    <location>
        <begin position="334"/>
        <end position="422"/>
    </location>
</feature>
<accession>A0A8H5GG31</accession>
<feature type="transmembrane region" description="Helical" evidence="5">
    <location>
        <begin position="328"/>
        <end position="349"/>
    </location>
</feature>
<dbReference type="Proteomes" id="UP000559027">
    <property type="component" value="Unassembled WGS sequence"/>
</dbReference>
<dbReference type="EMBL" id="JAACJO010000001">
    <property type="protein sequence ID" value="KAF5364121.1"/>
    <property type="molecule type" value="Genomic_DNA"/>
</dbReference>
<dbReference type="Pfam" id="PF03297">
    <property type="entry name" value="Ribosomal_S25"/>
    <property type="match status" value="1"/>
</dbReference>
<feature type="transmembrane region" description="Helical" evidence="5">
    <location>
        <begin position="249"/>
        <end position="269"/>
    </location>
</feature>
<evidence type="ECO:0000256" key="4">
    <source>
        <dbReference type="SAM" id="MobiDB-lite"/>
    </source>
</evidence>
<keyword evidence="5" id="KW-1133">Transmembrane helix</keyword>
<evidence type="ECO:0000313" key="7">
    <source>
        <dbReference type="EMBL" id="KAF5364121.1"/>
    </source>
</evidence>
<feature type="compositionally biased region" description="Basic residues" evidence="4">
    <location>
        <begin position="14"/>
        <end position="23"/>
    </location>
</feature>
<dbReference type="AlphaFoldDB" id="A0A8H5GG31"/>
<evidence type="ECO:0000313" key="8">
    <source>
        <dbReference type="Proteomes" id="UP000559027"/>
    </source>
</evidence>
<dbReference type="GO" id="GO:1990904">
    <property type="term" value="C:ribonucleoprotein complex"/>
    <property type="evidence" value="ECO:0007669"/>
    <property type="project" value="UniProtKB-KW"/>
</dbReference>
<dbReference type="PANTHER" id="PTHR12850">
    <property type="entry name" value="40S RIBOSOMAL PROTEIN S25"/>
    <property type="match status" value="1"/>
</dbReference>
<evidence type="ECO:0000256" key="2">
    <source>
        <dbReference type="ARBA" id="ARBA00022980"/>
    </source>
</evidence>
<name>A0A8H5GG31_9AGAR</name>
<feature type="transmembrane region" description="Helical" evidence="5">
    <location>
        <begin position="171"/>
        <end position="195"/>
    </location>
</feature>
<feature type="compositionally biased region" description="Low complexity" evidence="4">
    <location>
        <begin position="1"/>
        <end position="13"/>
    </location>
</feature>
<reference evidence="7 8" key="1">
    <citation type="journal article" date="2020" name="ISME J.">
        <title>Uncovering the hidden diversity of litter-decomposition mechanisms in mushroom-forming fungi.</title>
        <authorList>
            <person name="Floudas D."/>
            <person name="Bentzer J."/>
            <person name="Ahren D."/>
            <person name="Johansson T."/>
            <person name="Persson P."/>
            <person name="Tunlid A."/>
        </authorList>
    </citation>
    <scope>NUCLEOTIDE SEQUENCE [LARGE SCALE GENOMIC DNA]</scope>
    <source>
        <strain evidence="7 8">CBS 146.42</strain>
    </source>
</reference>
<dbReference type="InterPro" id="IPR045339">
    <property type="entry name" value="DUF6534"/>
</dbReference>
<organism evidence="7 8">
    <name type="scientific">Leucocoprinus leucothites</name>
    <dbReference type="NCBI Taxonomy" id="201217"/>
    <lineage>
        <taxon>Eukaryota</taxon>
        <taxon>Fungi</taxon>
        <taxon>Dikarya</taxon>
        <taxon>Basidiomycota</taxon>
        <taxon>Agaricomycotina</taxon>
        <taxon>Agaricomycetes</taxon>
        <taxon>Agaricomycetidae</taxon>
        <taxon>Agaricales</taxon>
        <taxon>Agaricineae</taxon>
        <taxon>Agaricaceae</taxon>
        <taxon>Leucocoprinus</taxon>
    </lineage>
</organism>
<keyword evidence="5" id="KW-0472">Membrane</keyword>
<feature type="transmembrane region" description="Helical" evidence="5">
    <location>
        <begin position="394"/>
        <end position="412"/>
    </location>
</feature>
<keyword evidence="8" id="KW-1185">Reference proteome</keyword>
<dbReference type="OrthoDB" id="10263513at2759"/>
<dbReference type="Pfam" id="PF20152">
    <property type="entry name" value="DUF6534"/>
    <property type="match status" value="1"/>
</dbReference>
<dbReference type="InterPro" id="IPR004977">
    <property type="entry name" value="Ribosomal_eS25"/>
</dbReference>
<comment type="caution">
    <text evidence="7">The sequence shown here is derived from an EMBL/GenBank/DDBJ whole genome shotgun (WGS) entry which is preliminary data.</text>
</comment>
<keyword evidence="3" id="KW-0687">Ribonucleoprotein</keyword>
<evidence type="ECO:0000256" key="5">
    <source>
        <dbReference type="SAM" id="Phobius"/>
    </source>
</evidence>
<feature type="transmembrane region" description="Helical" evidence="5">
    <location>
        <begin position="278"/>
        <end position="300"/>
    </location>
</feature>
<protein>
    <recommendedName>
        <fullName evidence="6">DUF6534 domain-containing protein</fullName>
    </recommendedName>
</protein>
<dbReference type="Gene3D" id="3.30.63.20">
    <property type="match status" value="1"/>
</dbReference>
<gene>
    <name evidence="7" type="ORF">D9756_000936</name>
</gene>
<evidence type="ECO:0000259" key="6">
    <source>
        <dbReference type="Pfam" id="PF20152"/>
    </source>
</evidence>
<evidence type="ECO:0000256" key="3">
    <source>
        <dbReference type="ARBA" id="ARBA00023274"/>
    </source>
</evidence>